<keyword evidence="5" id="KW-0479">Metal-binding</keyword>
<dbReference type="FunFam" id="3.30.40.10:FF:000127">
    <property type="entry name" value="E3 ubiquitin-protein ligase RNF181"/>
    <property type="match status" value="1"/>
</dbReference>
<dbReference type="Gene3D" id="3.30.40.10">
    <property type="entry name" value="Zinc/RING finger domain, C3HC4 (zinc finger)"/>
    <property type="match status" value="1"/>
</dbReference>
<dbReference type="EMBL" id="JABFTP020000124">
    <property type="protein sequence ID" value="KAL3278806.1"/>
    <property type="molecule type" value="Genomic_DNA"/>
</dbReference>
<gene>
    <name evidence="15" type="ORF">HHI36_016329</name>
</gene>
<evidence type="ECO:0000256" key="11">
    <source>
        <dbReference type="ARBA" id="ARBA00041674"/>
    </source>
</evidence>
<evidence type="ECO:0000256" key="7">
    <source>
        <dbReference type="ARBA" id="ARBA00022786"/>
    </source>
</evidence>
<dbReference type="EC" id="2.3.2.27" evidence="3"/>
<dbReference type="GO" id="GO:0061630">
    <property type="term" value="F:ubiquitin protein ligase activity"/>
    <property type="evidence" value="ECO:0007669"/>
    <property type="project" value="UniProtKB-EC"/>
</dbReference>
<dbReference type="PANTHER" id="PTHR15710">
    <property type="entry name" value="E3 UBIQUITIN-PROTEIN LIGASE PRAJA"/>
    <property type="match status" value="1"/>
</dbReference>
<dbReference type="Proteomes" id="UP001516400">
    <property type="component" value="Unassembled WGS sequence"/>
</dbReference>
<dbReference type="Pfam" id="PF13639">
    <property type="entry name" value="zf-RING_2"/>
    <property type="match status" value="1"/>
</dbReference>
<evidence type="ECO:0000313" key="15">
    <source>
        <dbReference type="EMBL" id="KAL3278806.1"/>
    </source>
</evidence>
<keyword evidence="6 13" id="KW-0863">Zinc-finger</keyword>
<evidence type="ECO:0000256" key="10">
    <source>
        <dbReference type="ARBA" id="ARBA00039317"/>
    </source>
</evidence>
<keyword evidence="7" id="KW-0833">Ubl conjugation pathway</keyword>
<keyword evidence="4" id="KW-0808">Transferase</keyword>
<comment type="pathway">
    <text evidence="2">Protein modification; protein ubiquitination.</text>
</comment>
<keyword evidence="16" id="KW-1185">Reference proteome</keyword>
<protein>
    <recommendedName>
        <fullName evidence="10">E3 ubiquitin-protein ligase RNF181</fullName>
        <ecNumber evidence="3">2.3.2.27</ecNumber>
    </recommendedName>
    <alternativeName>
        <fullName evidence="11">RING finger protein 181</fullName>
    </alternativeName>
</protein>
<accession>A0ABD2NJ59</accession>
<comment type="catalytic activity">
    <reaction evidence="1">
        <text>S-ubiquitinyl-[E2 ubiquitin-conjugating enzyme]-L-cysteine + [acceptor protein]-L-lysine = [E2 ubiquitin-conjugating enzyme]-L-cysteine + N(6)-ubiquitinyl-[acceptor protein]-L-lysine.</text>
        <dbReference type="EC" id="2.3.2.27"/>
    </reaction>
</comment>
<keyword evidence="8" id="KW-0862">Zinc</keyword>
<dbReference type="GO" id="GO:0008270">
    <property type="term" value="F:zinc ion binding"/>
    <property type="evidence" value="ECO:0007669"/>
    <property type="project" value="UniProtKB-KW"/>
</dbReference>
<evidence type="ECO:0000256" key="3">
    <source>
        <dbReference type="ARBA" id="ARBA00012483"/>
    </source>
</evidence>
<dbReference type="PANTHER" id="PTHR15710:SF160">
    <property type="entry name" value="E3 UBIQUITIN-PROTEIN LIGASE RNF181"/>
    <property type="match status" value="1"/>
</dbReference>
<evidence type="ECO:0000256" key="5">
    <source>
        <dbReference type="ARBA" id="ARBA00022723"/>
    </source>
</evidence>
<sequence length="143" mass="16687">MADYFEEMGWQPLAEGQAPNHYLHFARLLRDFNIFDGLSEKLPPPVSKKVLESIPTITLEQDGKQCTICLKEYCKGDTAKQLPCKHLFHNTCILPWLTKTNSCPLCRQEMETDDEDYEAFRKEKMRAKQRESDIENLHNSMFS</sequence>
<organism evidence="15 16">
    <name type="scientific">Cryptolaemus montrouzieri</name>
    <dbReference type="NCBI Taxonomy" id="559131"/>
    <lineage>
        <taxon>Eukaryota</taxon>
        <taxon>Metazoa</taxon>
        <taxon>Ecdysozoa</taxon>
        <taxon>Arthropoda</taxon>
        <taxon>Hexapoda</taxon>
        <taxon>Insecta</taxon>
        <taxon>Pterygota</taxon>
        <taxon>Neoptera</taxon>
        <taxon>Endopterygota</taxon>
        <taxon>Coleoptera</taxon>
        <taxon>Polyphaga</taxon>
        <taxon>Cucujiformia</taxon>
        <taxon>Coccinelloidea</taxon>
        <taxon>Coccinellidae</taxon>
        <taxon>Scymninae</taxon>
        <taxon>Scymnini</taxon>
        <taxon>Cryptolaemus</taxon>
    </lineage>
</organism>
<evidence type="ECO:0000256" key="12">
    <source>
        <dbReference type="ARBA" id="ARBA00045940"/>
    </source>
</evidence>
<evidence type="ECO:0000259" key="14">
    <source>
        <dbReference type="PROSITE" id="PS50089"/>
    </source>
</evidence>
<evidence type="ECO:0000256" key="9">
    <source>
        <dbReference type="ARBA" id="ARBA00038197"/>
    </source>
</evidence>
<dbReference type="GO" id="GO:0016567">
    <property type="term" value="P:protein ubiquitination"/>
    <property type="evidence" value="ECO:0007669"/>
    <property type="project" value="UniProtKB-ARBA"/>
</dbReference>
<dbReference type="PROSITE" id="PS50089">
    <property type="entry name" value="ZF_RING_2"/>
    <property type="match status" value="1"/>
</dbReference>
<dbReference type="InterPro" id="IPR013083">
    <property type="entry name" value="Znf_RING/FYVE/PHD"/>
</dbReference>
<evidence type="ECO:0000313" key="16">
    <source>
        <dbReference type="Proteomes" id="UP001516400"/>
    </source>
</evidence>
<reference evidence="15 16" key="1">
    <citation type="journal article" date="2021" name="BMC Biol.">
        <title>Horizontally acquired antibacterial genes associated with adaptive radiation of ladybird beetles.</title>
        <authorList>
            <person name="Li H.S."/>
            <person name="Tang X.F."/>
            <person name="Huang Y.H."/>
            <person name="Xu Z.Y."/>
            <person name="Chen M.L."/>
            <person name="Du X.Y."/>
            <person name="Qiu B.Y."/>
            <person name="Chen P.T."/>
            <person name="Zhang W."/>
            <person name="Slipinski A."/>
            <person name="Escalona H.E."/>
            <person name="Waterhouse R.M."/>
            <person name="Zwick A."/>
            <person name="Pang H."/>
        </authorList>
    </citation>
    <scope>NUCLEOTIDE SEQUENCE [LARGE SCALE GENOMIC DNA]</scope>
    <source>
        <strain evidence="15">SYSU2018</strain>
    </source>
</reference>
<dbReference type="AlphaFoldDB" id="A0ABD2NJ59"/>
<comment type="function">
    <text evidence="12">E3 ubiquitin-protein ligase which accepts ubiquitin from an E2 ubiquitin-conjugating enzyme in the form of a thioester and then directly transfers the ubiquitin to targeted substrates. Catalyzes monoubiquitination of 26S proteasome subunit PSMC2/RPT1.</text>
</comment>
<evidence type="ECO:0000256" key="6">
    <source>
        <dbReference type="ARBA" id="ARBA00022771"/>
    </source>
</evidence>
<dbReference type="CDD" id="cd16669">
    <property type="entry name" value="RING-H2_RNF181"/>
    <property type="match status" value="1"/>
</dbReference>
<dbReference type="SUPFAM" id="SSF57850">
    <property type="entry name" value="RING/U-box"/>
    <property type="match status" value="1"/>
</dbReference>
<feature type="domain" description="RING-type" evidence="14">
    <location>
        <begin position="66"/>
        <end position="107"/>
    </location>
</feature>
<evidence type="ECO:0000256" key="4">
    <source>
        <dbReference type="ARBA" id="ARBA00022679"/>
    </source>
</evidence>
<evidence type="ECO:0000256" key="1">
    <source>
        <dbReference type="ARBA" id="ARBA00000900"/>
    </source>
</evidence>
<evidence type="ECO:0000256" key="13">
    <source>
        <dbReference type="PROSITE-ProRule" id="PRU00175"/>
    </source>
</evidence>
<dbReference type="SMART" id="SM00184">
    <property type="entry name" value="RING"/>
    <property type="match status" value="1"/>
</dbReference>
<evidence type="ECO:0000256" key="8">
    <source>
        <dbReference type="ARBA" id="ARBA00022833"/>
    </source>
</evidence>
<comment type="similarity">
    <text evidence="9">Belongs to the RNF181 family.</text>
</comment>
<dbReference type="InterPro" id="IPR001841">
    <property type="entry name" value="Znf_RING"/>
</dbReference>
<comment type="caution">
    <text evidence="15">The sequence shown here is derived from an EMBL/GenBank/DDBJ whole genome shotgun (WGS) entry which is preliminary data.</text>
</comment>
<evidence type="ECO:0000256" key="2">
    <source>
        <dbReference type="ARBA" id="ARBA00004906"/>
    </source>
</evidence>
<name>A0ABD2NJ59_9CUCU</name>
<proteinExistence type="inferred from homology"/>